<gene>
    <name evidence="7" type="ORF">EV644_12030</name>
</gene>
<proteinExistence type="inferred from homology"/>
<dbReference type="Gene3D" id="3.40.50.12780">
    <property type="entry name" value="N-terminal domain of ligase-like"/>
    <property type="match status" value="1"/>
</dbReference>
<keyword evidence="2" id="KW-0436">Ligase</keyword>
<protein>
    <recommendedName>
        <fullName evidence="5">Acyl-CoA synthetase</fullName>
    </recommendedName>
</protein>
<comment type="caution">
    <text evidence="7">The sequence shown here is derived from an EMBL/GenBank/DDBJ whole genome shotgun (WGS) entry which is preliminary data.</text>
</comment>
<organism evidence="7 8">
    <name type="scientific">Kribbella orskensis</name>
    <dbReference type="NCBI Taxonomy" id="2512216"/>
    <lineage>
        <taxon>Bacteria</taxon>
        <taxon>Bacillati</taxon>
        <taxon>Actinomycetota</taxon>
        <taxon>Actinomycetes</taxon>
        <taxon>Propionibacteriales</taxon>
        <taxon>Kribbellaceae</taxon>
        <taxon>Kribbella</taxon>
    </lineage>
</organism>
<evidence type="ECO:0000259" key="6">
    <source>
        <dbReference type="Pfam" id="PF00501"/>
    </source>
</evidence>
<dbReference type="PANTHER" id="PTHR43272">
    <property type="entry name" value="LONG-CHAIN-FATTY-ACID--COA LIGASE"/>
    <property type="match status" value="1"/>
</dbReference>
<evidence type="ECO:0000256" key="4">
    <source>
        <dbReference type="ARBA" id="ARBA00023098"/>
    </source>
</evidence>
<evidence type="ECO:0000256" key="5">
    <source>
        <dbReference type="ARBA" id="ARBA00032875"/>
    </source>
</evidence>
<accession>A0ABY2BB67</accession>
<dbReference type="InterPro" id="IPR020845">
    <property type="entry name" value="AMP-binding_CS"/>
</dbReference>
<evidence type="ECO:0000256" key="3">
    <source>
        <dbReference type="ARBA" id="ARBA00022832"/>
    </source>
</evidence>
<comment type="similarity">
    <text evidence="1">Belongs to the ATP-dependent AMP-binding enzyme family.</text>
</comment>
<keyword evidence="8" id="KW-1185">Reference proteome</keyword>
<evidence type="ECO:0000256" key="1">
    <source>
        <dbReference type="ARBA" id="ARBA00006432"/>
    </source>
</evidence>
<keyword evidence="4" id="KW-0443">Lipid metabolism</keyword>
<dbReference type="CDD" id="cd05907">
    <property type="entry name" value="VL_LC_FACS_like"/>
    <property type="match status" value="1"/>
</dbReference>
<sequence length="611" mass="67320">MKPVADGPQLALLSNRKEHLAQMFLDRVAATPNREAFRYPTGSEWKSVTWQQTEELVRRRAAGLIALGVQPEQRVGVAASTRLEWVQCYLSAVLAAAATTTIYPTTMAADVSYIVADAAVQMVFAEDASQVDKLRQHKSETPSLHKVVLIDGEPEERDGDWVISLATLDDLGAKHLDENPAAIDDRIAQIRPEHLCTLVYTSGTTGRPKGVRLPHSVWTYEGAAVEGIRVLSPDDLQLLWLPLSHVFGQVLLAVQFQIGFATAIDGRVDKIVENAAVVQPTFMAAAPRVFEKAHGRIVTMMEAEGGVKAKLFHWAFGIGTQVSKLRQQGKEPSGVLAAQYSVADKLVLSKIRARFGGRIRFFVSGSAALDKHLNEWFHAAGLLILEGYGLSETAAGSTLNRPDQYRLGSVGPIFPASEFKIAEDGEILIKGPGVMSGYHNLPEQTAEVIDADGWFHTGDIGHFEDEFLFITDRKKDLFKTSGGKYVAPQVIEGRFKMICPYASQFLVHGNQRNFVSALVTLDPDAIQGWAEQSGLGRKSYAEIVTSDEAQKLVQGYVDELNAGLNRWETIKKFTILDRDLTVESGEMTPSLKLKRKHVETTYGDLLDKMYD</sequence>
<dbReference type="PROSITE" id="PS00455">
    <property type="entry name" value="AMP_BINDING"/>
    <property type="match status" value="1"/>
</dbReference>
<dbReference type="Proteomes" id="UP000295818">
    <property type="component" value="Unassembled WGS sequence"/>
</dbReference>
<dbReference type="Pfam" id="PF23562">
    <property type="entry name" value="AMP-binding_C_3"/>
    <property type="match status" value="1"/>
</dbReference>
<reference evidence="7 8" key="1">
    <citation type="journal article" date="2015" name="Stand. Genomic Sci.">
        <title>Genomic Encyclopedia of Bacterial and Archaeal Type Strains, Phase III: the genomes of soil and plant-associated and newly described type strains.</title>
        <authorList>
            <person name="Whitman W.B."/>
            <person name="Woyke T."/>
            <person name="Klenk H.P."/>
            <person name="Zhou Y."/>
            <person name="Lilburn T.G."/>
            <person name="Beck B.J."/>
            <person name="De Vos P."/>
            <person name="Vandamme P."/>
            <person name="Eisen J.A."/>
            <person name="Garrity G."/>
            <person name="Hugenholtz P."/>
            <person name="Kyrpides N.C."/>
        </authorList>
    </citation>
    <scope>NUCLEOTIDE SEQUENCE [LARGE SCALE GENOMIC DNA]</scope>
    <source>
        <strain evidence="7 8">VKM Ac-2538</strain>
    </source>
</reference>
<dbReference type="EMBL" id="SLWM01000020">
    <property type="protein sequence ID" value="TCO14406.1"/>
    <property type="molecule type" value="Genomic_DNA"/>
</dbReference>
<dbReference type="SUPFAM" id="SSF56801">
    <property type="entry name" value="Acetyl-CoA synthetase-like"/>
    <property type="match status" value="1"/>
</dbReference>
<dbReference type="Pfam" id="PF00501">
    <property type="entry name" value="AMP-binding"/>
    <property type="match status" value="1"/>
</dbReference>
<evidence type="ECO:0000256" key="2">
    <source>
        <dbReference type="ARBA" id="ARBA00022598"/>
    </source>
</evidence>
<feature type="domain" description="AMP-dependent synthetase/ligase" evidence="6">
    <location>
        <begin position="26"/>
        <end position="439"/>
    </location>
</feature>
<name>A0ABY2BB67_9ACTN</name>
<dbReference type="PANTHER" id="PTHR43272:SF32">
    <property type="entry name" value="AMP-DEPENDENT SYNTHETASE_LIGASE DOMAIN-CONTAINING PROTEIN"/>
    <property type="match status" value="1"/>
</dbReference>
<dbReference type="InterPro" id="IPR042099">
    <property type="entry name" value="ANL_N_sf"/>
</dbReference>
<evidence type="ECO:0000313" key="7">
    <source>
        <dbReference type="EMBL" id="TCO14406.1"/>
    </source>
</evidence>
<evidence type="ECO:0000313" key="8">
    <source>
        <dbReference type="Proteomes" id="UP000295818"/>
    </source>
</evidence>
<dbReference type="InterPro" id="IPR000873">
    <property type="entry name" value="AMP-dep_synth/lig_dom"/>
</dbReference>
<dbReference type="RefSeq" id="WP_132194302.1">
    <property type="nucleotide sequence ID" value="NZ_SLWM01000020.1"/>
</dbReference>
<keyword evidence="3" id="KW-0276">Fatty acid metabolism</keyword>